<keyword evidence="2" id="KW-1133">Transmembrane helix</keyword>
<reference evidence="3 4" key="1">
    <citation type="submission" date="2018-04" db="EMBL/GenBank/DDBJ databases">
        <title>Genome of Nocardioides gansuensis WSJ-1.</title>
        <authorList>
            <person name="Wu S."/>
            <person name="Wang G."/>
        </authorList>
    </citation>
    <scope>NUCLEOTIDE SEQUENCE [LARGE SCALE GENOMIC DNA]</scope>
    <source>
        <strain evidence="3 4">WSJ-1</strain>
    </source>
</reference>
<dbReference type="Proteomes" id="UP000246018">
    <property type="component" value="Unassembled WGS sequence"/>
</dbReference>
<evidence type="ECO:0000256" key="1">
    <source>
        <dbReference type="SAM" id="MobiDB-lite"/>
    </source>
</evidence>
<feature type="transmembrane region" description="Helical" evidence="2">
    <location>
        <begin position="75"/>
        <end position="99"/>
    </location>
</feature>
<organism evidence="3 4">
    <name type="scientific">Nocardioides gansuensis</name>
    <dbReference type="NCBI Taxonomy" id="2138300"/>
    <lineage>
        <taxon>Bacteria</taxon>
        <taxon>Bacillati</taxon>
        <taxon>Actinomycetota</taxon>
        <taxon>Actinomycetes</taxon>
        <taxon>Propionibacteriales</taxon>
        <taxon>Nocardioidaceae</taxon>
        <taxon>Nocardioides</taxon>
    </lineage>
</organism>
<feature type="region of interest" description="Disordered" evidence="1">
    <location>
        <begin position="1"/>
        <end position="25"/>
    </location>
</feature>
<accession>A0A2T8F8D0</accession>
<feature type="transmembrane region" description="Helical" evidence="2">
    <location>
        <begin position="188"/>
        <end position="206"/>
    </location>
</feature>
<keyword evidence="4" id="KW-1185">Reference proteome</keyword>
<proteinExistence type="predicted"/>
<dbReference type="OrthoDB" id="3780129at2"/>
<evidence type="ECO:0008006" key="5">
    <source>
        <dbReference type="Google" id="ProtNLM"/>
    </source>
</evidence>
<feature type="transmembrane region" description="Helical" evidence="2">
    <location>
        <begin position="158"/>
        <end position="179"/>
    </location>
</feature>
<sequence length="233" mass="23621">MTTITTHNPVRSDVPAAPAPTPRAGQGRGWALAGVGAGLAGIGTIVTSSAVSAVYDEDLLGDAAGIAAKLETQAGWMFAFHSITVVGALLTVIFAAGLYRRLAGAMPDSSVPLVAFAGLFGTAVVSVLGSGLDTEFMMSFAFGDGVVAADNAAMYNHWIGTIPWVWVLSGLTGTGLYAAARRGVVPRWIGRVGLVLGGLTLALGISPLEYMAAAPGALWLLATAAGFAFGDRA</sequence>
<name>A0A2T8F8D0_9ACTN</name>
<protein>
    <recommendedName>
        <fullName evidence="5">DUF4386 domain-containing protein</fullName>
    </recommendedName>
</protein>
<dbReference type="EMBL" id="QDGZ01000006">
    <property type="protein sequence ID" value="PVG81972.1"/>
    <property type="molecule type" value="Genomic_DNA"/>
</dbReference>
<keyword evidence="2" id="KW-0812">Transmembrane</keyword>
<evidence type="ECO:0000256" key="2">
    <source>
        <dbReference type="SAM" id="Phobius"/>
    </source>
</evidence>
<feature type="transmembrane region" description="Helical" evidence="2">
    <location>
        <begin position="111"/>
        <end position="132"/>
    </location>
</feature>
<gene>
    <name evidence="3" type="ORF">DDE18_14840</name>
</gene>
<feature type="transmembrane region" description="Helical" evidence="2">
    <location>
        <begin position="30"/>
        <end position="55"/>
    </location>
</feature>
<dbReference type="AlphaFoldDB" id="A0A2T8F8D0"/>
<evidence type="ECO:0000313" key="4">
    <source>
        <dbReference type="Proteomes" id="UP000246018"/>
    </source>
</evidence>
<comment type="caution">
    <text evidence="3">The sequence shown here is derived from an EMBL/GenBank/DDBJ whole genome shotgun (WGS) entry which is preliminary data.</text>
</comment>
<dbReference type="RefSeq" id="WP_116573040.1">
    <property type="nucleotide sequence ID" value="NZ_QDGZ01000006.1"/>
</dbReference>
<keyword evidence="2" id="KW-0472">Membrane</keyword>
<evidence type="ECO:0000313" key="3">
    <source>
        <dbReference type="EMBL" id="PVG81972.1"/>
    </source>
</evidence>